<dbReference type="OrthoDB" id="9804023at2"/>
<evidence type="ECO:0000313" key="5">
    <source>
        <dbReference type="Proteomes" id="UP000280668"/>
    </source>
</evidence>
<dbReference type="Proteomes" id="UP000280668">
    <property type="component" value="Unassembled WGS sequence"/>
</dbReference>
<gene>
    <name evidence="4" type="ORF">EDD31_2864</name>
</gene>
<dbReference type="InterPro" id="IPR021878">
    <property type="entry name" value="TgpA_N"/>
</dbReference>
<reference evidence="4 5" key="1">
    <citation type="submission" date="2018-11" db="EMBL/GenBank/DDBJ databases">
        <title>Sequencing the genomes of 1000 actinobacteria strains.</title>
        <authorList>
            <person name="Klenk H.-P."/>
        </authorList>
    </citation>
    <scope>NUCLEOTIDE SEQUENCE [LARGE SCALE GENOMIC DNA]</scope>
    <source>
        <strain evidence="4 5">DSM 11294</strain>
    </source>
</reference>
<dbReference type="SUPFAM" id="SSF54001">
    <property type="entry name" value="Cysteine proteinases"/>
    <property type="match status" value="1"/>
</dbReference>
<feature type="compositionally biased region" description="Acidic residues" evidence="1">
    <location>
        <begin position="541"/>
        <end position="574"/>
    </location>
</feature>
<accession>A0A3N2BGV3</accession>
<feature type="transmembrane region" description="Helical" evidence="2">
    <location>
        <begin position="30"/>
        <end position="48"/>
    </location>
</feature>
<evidence type="ECO:0000256" key="1">
    <source>
        <dbReference type="SAM" id="MobiDB-lite"/>
    </source>
</evidence>
<feature type="transmembrane region" description="Helical" evidence="2">
    <location>
        <begin position="112"/>
        <end position="132"/>
    </location>
</feature>
<dbReference type="Pfam" id="PF11992">
    <property type="entry name" value="TgpA_N"/>
    <property type="match status" value="1"/>
</dbReference>
<feature type="domain" description="Transglutaminase-like" evidence="3">
    <location>
        <begin position="454"/>
        <end position="524"/>
    </location>
</feature>
<feature type="transmembrane region" description="Helical" evidence="2">
    <location>
        <begin position="139"/>
        <end position="156"/>
    </location>
</feature>
<name>A0A3N2BGV3_9MICO</name>
<dbReference type="Pfam" id="PF01841">
    <property type="entry name" value="Transglut_core"/>
    <property type="match status" value="1"/>
</dbReference>
<dbReference type="PANTHER" id="PTHR42736">
    <property type="entry name" value="PROTEIN-GLUTAMINE GAMMA-GLUTAMYLTRANSFERASE"/>
    <property type="match status" value="1"/>
</dbReference>
<evidence type="ECO:0000313" key="4">
    <source>
        <dbReference type="EMBL" id="ROR74448.1"/>
    </source>
</evidence>
<evidence type="ECO:0000259" key="3">
    <source>
        <dbReference type="SMART" id="SM00460"/>
    </source>
</evidence>
<feature type="transmembrane region" description="Helical" evidence="2">
    <location>
        <begin position="589"/>
        <end position="609"/>
    </location>
</feature>
<keyword evidence="2" id="KW-0472">Membrane</keyword>
<feature type="region of interest" description="Disordered" evidence="1">
    <location>
        <begin position="523"/>
        <end position="582"/>
    </location>
</feature>
<keyword evidence="5" id="KW-1185">Reference proteome</keyword>
<evidence type="ECO:0000256" key="2">
    <source>
        <dbReference type="SAM" id="Phobius"/>
    </source>
</evidence>
<protein>
    <submittedName>
        <fullName evidence="4">Transglutaminase superfamily protein</fullName>
    </submittedName>
</protein>
<dbReference type="EMBL" id="RKHK01000001">
    <property type="protein sequence ID" value="ROR74448.1"/>
    <property type="molecule type" value="Genomic_DNA"/>
</dbReference>
<organism evidence="4 5">
    <name type="scientific">Bogoriella caseilytica</name>
    <dbReference type="NCBI Taxonomy" id="56055"/>
    <lineage>
        <taxon>Bacteria</taxon>
        <taxon>Bacillati</taxon>
        <taxon>Actinomycetota</taxon>
        <taxon>Actinomycetes</taxon>
        <taxon>Micrococcales</taxon>
        <taxon>Bogoriellaceae</taxon>
        <taxon>Bogoriella</taxon>
    </lineage>
</organism>
<feature type="transmembrane region" description="Helical" evidence="2">
    <location>
        <begin position="55"/>
        <end position="80"/>
    </location>
</feature>
<dbReference type="InterPro" id="IPR002931">
    <property type="entry name" value="Transglutaminase-like"/>
</dbReference>
<sequence>MVSAVLSFLAVMAATWPVTRLIDGGQWWSTGLLAMLAVSITGIATRALRVPQALVLLLQLMAGWWALMALVSPGSLALYLPLAESGRAAHALVLQGADIIRFNAVPAPEGPGLTFIVAALLVLCGWAVDALAATLRAPILAGIPLLAVLVGTGSSAGVAMPPHYFVVLALAWLLLLVTPTPRGAPGARPSAIAQSAVLAPAAIALAVLAPSLPHAHPPALLSGEGFGTGSGSTAGSVQFTGTLDLSRDLRNDSDAPVLRYEETGASGPMRVLAVHRYADGGWSRDLGAGSQPLPEVVEREDVERGSWQIEVQESNLGAPNLALPHPVTSVDASGVALQLDPRTGTVSAGQSVESYSAVATPPEGTLPADVGTGEPVDAEEELRRVDEATGETVRDLLQEVLGERFDDPDPAALNQMEIAEAIQAHLRSNTYTYSLELAPPTETTDPGEDPLAHFLATRTGYCTHFATAMVMMSRAADIPARLAMGFIPGEEGEDGVRTVVASDAHAWPELYISGLGWTAFEPTPGIRAGDAPSFPVAGTQDDPEPATEEDEDVAEPEAPELPEEPEAPEEDEDTGALPGTADDASGTPVWLWVLALLASAVMLAVVPAAGRRFRLAPLHAASDSAERVEARWEQLVRSLHDVGIAPAPQLTPRQAGRRYATKLGGAAEVTHVIGVLVAHVESARYGAGVEATAARECGPAVRTVITTAHARLNWRQRIRVALWPRSGRTGIAEAADRIVGRRSGRPRAAV</sequence>
<comment type="caution">
    <text evidence="4">The sequence shown here is derived from an EMBL/GenBank/DDBJ whole genome shotgun (WGS) entry which is preliminary data.</text>
</comment>
<dbReference type="InterPro" id="IPR038765">
    <property type="entry name" value="Papain-like_cys_pep_sf"/>
</dbReference>
<dbReference type="AlphaFoldDB" id="A0A3N2BGV3"/>
<keyword evidence="2" id="KW-1133">Transmembrane helix</keyword>
<dbReference type="RefSeq" id="WP_148058967.1">
    <property type="nucleotide sequence ID" value="NZ_RKHK01000001.1"/>
</dbReference>
<dbReference type="PANTHER" id="PTHR42736:SF1">
    <property type="entry name" value="PROTEIN-GLUTAMINE GAMMA-GLUTAMYLTRANSFERASE"/>
    <property type="match status" value="1"/>
</dbReference>
<keyword evidence="2" id="KW-0812">Transmembrane</keyword>
<proteinExistence type="predicted"/>
<dbReference type="Gene3D" id="3.10.620.30">
    <property type="match status" value="1"/>
</dbReference>
<dbReference type="SMART" id="SM00460">
    <property type="entry name" value="TGc"/>
    <property type="match status" value="1"/>
</dbReference>
<dbReference type="InterPro" id="IPR052901">
    <property type="entry name" value="Bact_TGase-like"/>
</dbReference>